<dbReference type="RefSeq" id="XP_010703472.1">
    <property type="nucleotide sequence ID" value="XM_010705170.1"/>
</dbReference>
<accession>A0A088SLJ8</accession>
<protein>
    <submittedName>
        <fullName evidence="1">Uncharacterized protein</fullName>
    </submittedName>
</protein>
<evidence type="ECO:0000313" key="2">
    <source>
        <dbReference type="Proteomes" id="UP000063063"/>
    </source>
</evidence>
<gene>
    <name evidence="1" type="ORF">LPMP_355410</name>
</gene>
<dbReference type="GeneID" id="22579569"/>
<dbReference type="VEuPathDB" id="TriTrypDB:LPMP_355410"/>
<dbReference type="OrthoDB" id="271880at2759"/>
<keyword evidence="2" id="KW-1185">Reference proteome</keyword>
<organism evidence="1 2">
    <name type="scientific">Leishmania panamensis</name>
    <dbReference type="NCBI Taxonomy" id="5679"/>
    <lineage>
        <taxon>Eukaryota</taxon>
        <taxon>Discoba</taxon>
        <taxon>Euglenozoa</taxon>
        <taxon>Kinetoplastea</taxon>
        <taxon>Metakinetoplastina</taxon>
        <taxon>Trypanosomatida</taxon>
        <taxon>Trypanosomatidae</taxon>
        <taxon>Leishmaniinae</taxon>
        <taxon>Leishmania</taxon>
        <taxon>Leishmania guyanensis species complex</taxon>
    </lineage>
</organism>
<sequence length="195" mass="22844">MYTEGEQCAAVKRLTREELQRSVDRLSHSHRPEVELKPLVPRSTITKEALDKRIHHLYDESLERRQREREEVAQQVDAAIKRDATITVTKITPREEEALVCHLYDETLAMKKRNFDRLYEHETSHYERNTPKLTVKKQMSATDRLYREGMARERKKHIALYEKYVVGRHQPPLLRPAAELAASAEKMTRGEGVIS</sequence>
<dbReference type="InterPro" id="IPR039963">
    <property type="entry name" value="Unchar_22kDa"/>
</dbReference>
<dbReference type="KEGG" id="lpan:LPMP_355410"/>
<dbReference type="Proteomes" id="UP000063063">
    <property type="component" value="Chromosome 35"/>
</dbReference>
<dbReference type="PANTHER" id="PTHR38828:SF1">
    <property type="match status" value="1"/>
</dbReference>
<name>A0A088SLJ8_LEIPA</name>
<dbReference type="eggNOG" id="ENOG502S63S">
    <property type="taxonomic scope" value="Eukaryota"/>
</dbReference>
<dbReference type="PANTHER" id="PTHR38828">
    <property type="match status" value="1"/>
</dbReference>
<dbReference type="VEuPathDB" id="TriTrypDB:LPAL13_350062900"/>
<dbReference type="AlphaFoldDB" id="A0A088SLJ8"/>
<proteinExistence type="predicted"/>
<evidence type="ECO:0000313" key="1">
    <source>
        <dbReference type="EMBL" id="AIO02672.1"/>
    </source>
</evidence>
<reference evidence="1 2" key="1">
    <citation type="journal article" date="2015" name="Sci. Rep.">
        <title>The genome of Leishmania panamensis: insights into genomics of the L. (Viannia) subgenus.</title>
        <authorList>
            <person name="Llanes A."/>
            <person name="Restrepo C.M."/>
            <person name="Vecchio G.D."/>
            <person name="Anguizola F.J."/>
            <person name="Lleonart R."/>
        </authorList>
    </citation>
    <scope>NUCLEOTIDE SEQUENCE [LARGE SCALE GENOMIC DNA]</scope>
    <source>
        <strain evidence="1 2">MHOM/PA/94/PSC-1</strain>
    </source>
</reference>
<dbReference type="EMBL" id="CP009404">
    <property type="protein sequence ID" value="AIO02672.1"/>
    <property type="molecule type" value="Genomic_DNA"/>
</dbReference>